<feature type="region of interest" description="Disordered" evidence="1">
    <location>
        <begin position="25"/>
        <end position="53"/>
    </location>
</feature>
<dbReference type="InterPro" id="IPR021487">
    <property type="entry name" value="DUF3140"/>
</dbReference>
<evidence type="ECO:0000313" key="2">
    <source>
        <dbReference type="EMBL" id="MEU2122051.1"/>
    </source>
</evidence>
<evidence type="ECO:0000256" key="1">
    <source>
        <dbReference type="SAM" id="MobiDB-lite"/>
    </source>
</evidence>
<proteinExistence type="predicted"/>
<dbReference type="Pfam" id="PF11338">
    <property type="entry name" value="DUF3140"/>
    <property type="match status" value="1"/>
</dbReference>
<dbReference type="Proteomes" id="UP001550535">
    <property type="component" value="Unassembled WGS sequence"/>
</dbReference>
<protein>
    <submittedName>
        <fullName evidence="2">DUF3140 domain-containing protein</fullName>
    </submittedName>
</protein>
<gene>
    <name evidence="2" type="ORF">ABZ507_09460</name>
</gene>
<organism evidence="2 3">
    <name type="scientific">Nocardia niwae</name>
    <dbReference type="NCBI Taxonomy" id="626084"/>
    <lineage>
        <taxon>Bacteria</taxon>
        <taxon>Bacillati</taxon>
        <taxon>Actinomycetota</taxon>
        <taxon>Actinomycetes</taxon>
        <taxon>Mycobacteriales</taxon>
        <taxon>Nocardiaceae</taxon>
        <taxon>Nocardia</taxon>
    </lineage>
</organism>
<comment type="caution">
    <text evidence="2">The sequence shown here is derived from an EMBL/GenBank/DDBJ whole genome shotgun (WGS) entry which is preliminary data.</text>
</comment>
<keyword evidence="3" id="KW-1185">Reference proteome</keyword>
<dbReference type="RefSeq" id="WP_157114792.1">
    <property type="nucleotide sequence ID" value="NZ_JBEYBR010000018.1"/>
</dbReference>
<evidence type="ECO:0000313" key="3">
    <source>
        <dbReference type="Proteomes" id="UP001550535"/>
    </source>
</evidence>
<reference evidence="2 3" key="1">
    <citation type="submission" date="2024-06" db="EMBL/GenBank/DDBJ databases">
        <title>The Natural Products Discovery Center: Release of the First 8490 Sequenced Strains for Exploring Actinobacteria Biosynthetic Diversity.</title>
        <authorList>
            <person name="Kalkreuter E."/>
            <person name="Kautsar S.A."/>
            <person name="Yang D."/>
            <person name="Bader C.D."/>
            <person name="Teijaro C.N."/>
            <person name="Fluegel L."/>
            <person name="Davis C.M."/>
            <person name="Simpson J.R."/>
            <person name="Lauterbach L."/>
            <person name="Steele A.D."/>
            <person name="Gui C."/>
            <person name="Meng S."/>
            <person name="Li G."/>
            <person name="Viehrig K."/>
            <person name="Ye F."/>
            <person name="Su P."/>
            <person name="Kiefer A.F."/>
            <person name="Nichols A."/>
            <person name="Cepeda A.J."/>
            <person name="Yan W."/>
            <person name="Fan B."/>
            <person name="Jiang Y."/>
            <person name="Adhikari A."/>
            <person name="Zheng C.-J."/>
            <person name="Schuster L."/>
            <person name="Cowan T.M."/>
            <person name="Smanski M.J."/>
            <person name="Chevrette M.G."/>
            <person name="De Carvalho L.P.S."/>
            <person name="Shen B."/>
        </authorList>
    </citation>
    <scope>NUCLEOTIDE SEQUENCE [LARGE SCALE GENOMIC DNA]</scope>
    <source>
        <strain evidence="2 3">NPDC019434</strain>
    </source>
</reference>
<name>A0ABV2X884_9NOCA</name>
<dbReference type="EMBL" id="JBEYBR010000018">
    <property type="protein sequence ID" value="MEU2122051.1"/>
    <property type="molecule type" value="Genomic_DNA"/>
</dbReference>
<feature type="compositionally biased region" description="Basic and acidic residues" evidence="1">
    <location>
        <begin position="42"/>
        <end position="53"/>
    </location>
</feature>
<sequence length="53" mass="5986">MKKDARAEFADVVDMTAKELRRWLDTDESKSVGQKAESGGESTRDRGPRDTRT</sequence>
<accession>A0ABV2X884</accession>